<gene>
    <name evidence="10" type="ORF">ACF05T_07215</name>
</gene>
<dbReference type="Gene3D" id="3.40.50.720">
    <property type="entry name" value="NAD(P)-binding Rossmann-like Domain"/>
    <property type="match status" value="2"/>
</dbReference>
<keyword evidence="11" id="KW-1185">Reference proteome</keyword>
<proteinExistence type="inferred from homology"/>
<dbReference type="PIRSF" id="PIRSF000124">
    <property type="entry name" value="UDPglc_GDPman_dh"/>
    <property type="match status" value="1"/>
</dbReference>
<dbReference type="SMART" id="SM00984">
    <property type="entry name" value="UDPG_MGDP_dh_C"/>
    <property type="match status" value="1"/>
</dbReference>
<organism evidence="10 11">
    <name type="scientific">Streptomyces lateritius</name>
    <dbReference type="NCBI Taxonomy" id="67313"/>
    <lineage>
        <taxon>Bacteria</taxon>
        <taxon>Bacillati</taxon>
        <taxon>Actinomycetota</taxon>
        <taxon>Actinomycetes</taxon>
        <taxon>Kitasatosporales</taxon>
        <taxon>Streptomycetaceae</taxon>
        <taxon>Streptomyces</taxon>
    </lineage>
</organism>
<dbReference type="InterPro" id="IPR001732">
    <property type="entry name" value="UDP-Glc/GDP-Man_DH_N"/>
</dbReference>
<dbReference type="SUPFAM" id="SSF51735">
    <property type="entry name" value="NAD(P)-binding Rossmann-fold domains"/>
    <property type="match status" value="1"/>
</dbReference>
<accession>A0ABW6Y8D5</accession>
<dbReference type="SUPFAM" id="SSF52413">
    <property type="entry name" value="UDP-glucose/GDP-mannose dehydrogenase C-terminal domain"/>
    <property type="match status" value="1"/>
</dbReference>
<keyword evidence="5 7" id="KW-0520">NAD</keyword>
<evidence type="ECO:0000256" key="4">
    <source>
        <dbReference type="ARBA" id="ARBA00023002"/>
    </source>
</evidence>
<dbReference type="RefSeq" id="WP_391933489.1">
    <property type="nucleotide sequence ID" value="NZ_JBIBSM010000003.1"/>
</dbReference>
<evidence type="ECO:0000256" key="3">
    <source>
        <dbReference type="ARBA" id="ARBA00012954"/>
    </source>
</evidence>
<dbReference type="Pfam" id="PF00984">
    <property type="entry name" value="UDPG_MGDP_dh"/>
    <property type="match status" value="1"/>
</dbReference>
<comment type="pathway">
    <text evidence="1">Nucleotide-sugar biosynthesis; UDP-alpha-D-glucuronate biosynthesis; UDP-alpha-D-glucuronate from UDP-alpha-D-glucose: step 1/1.</text>
</comment>
<comment type="catalytic activity">
    <reaction evidence="6 7">
        <text>UDP-alpha-D-glucose + 2 NAD(+) + H2O = UDP-alpha-D-glucuronate + 2 NADH + 3 H(+)</text>
        <dbReference type="Rhea" id="RHEA:23596"/>
        <dbReference type="ChEBI" id="CHEBI:15377"/>
        <dbReference type="ChEBI" id="CHEBI:15378"/>
        <dbReference type="ChEBI" id="CHEBI:57540"/>
        <dbReference type="ChEBI" id="CHEBI:57945"/>
        <dbReference type="ChEBI" id="CHEBI:58052"/>
        <dbReference type="ChEBI" id="CHEBI:58885"/>
        <dbReference type="EC" id="1.1.1.22"/>
    </reaction>
</comment>
<evidence type="ECO:0000256" key="7">
    <source>
        <dbReference type="PIRNR" id="PIRNR000124"/>
    </source>
</evidence>
<dbReference type="InterPro" id="IPR028357">
    <property type="entry name" value="UDPglc_DH_bac"/>
</dbReference>
<feature type="domain" description="UDP-glucose/GDP-mannose dehydrogenase C-terminal" evidence="9">
    <location>
        <begin position="310"/>
        <end position="413"/>
    </location>
</feature>
<dbReference type="EMBL" id="JBIBSM010000003">
    <property type="protein sequence ID" value="MFF8275890.1"/>
    <property type="molecule type" value="Genomic_DNA"/>
</dbReference>
<comment type="similarity">
    <text evidence="2 7">Belongs to the UDP-glucose/GDP-mannose dehydrogenase family.</text>
</comment>
<dbReference type="PIRSF" id="PIRSF500134">
    <property type="entry name" value="UDPglc_DH_bac"/>
    <property type="match status" value="1"/>
</dbReference>
<dbReference type="PANTHER" id="PTHR43750:SF3">
    <property type="entry name" value="UDP-GLUCOSE 6-DEHYDROGENASE TUAD"/>
    <property type="match status" value="1"/>
</dbReference>
<dbReference type="Gene3D" id="1.20.5.100">
    <property type="entry name" value="Cytochrome c1, transmembrane anchor, C-terminal"/>
    <property type="match status" value="1"/>
</dbReference>
<evidence type="ECO:0000256" key="1">
    <source>
        <dbReference type="ARBA" id="ARBA00004701"/>
    </source>
</evidence>
<dbReference type="SUPFAM" id="SSF48179">
    <property type="entry name" value="6-phosphogluconate dehydrogenase C-terminal domain-like"/>
    <property type="match status" value="1"/>
</dbReference>
<dbReference type="Pfam" id="PF03721">
    <property type="entry name" value="UDPG_MGDP_dh_N"/>
    <property type="match status" value="1"/>
</dbReference>
<evidence type="ECO:0000256" key="8">
    <source>
        <dbReference type="SAM" id="MobiDB-lite"/>
    </source>
</evidence>
<keyword evidence="4 7" id="KW-0560">Oxidoreductase</keyword>
<dbReference type="Proteomes" id="UP001603013">
    <property type="component" value="Unassembled WGS sequence"/>
</dbReference>
<evidence type="ECO:0000256" key="5">
    <source>
        <dbReference type="ARBA" id="ARBA00023027"/>
    </source>
</evidence>
<dbReference type="InterPro" id="IPR036220">
    <property type="entry name" value="UDP-Glc/GDP-Man_DH_C_sf"/>
</dbReference>
<comment type="caution">
    <text evidence="10">The sequence shown here is derived from an EMBL/GenBank/DDBJ whole genome shotgun (WGS) entry which is preliminary data.</text>
</comment>
<dbReference type="InterPro" id="IPR014027">
    <property type="entry name" value="UDP-Glc/GDP-Man_DH_C"/>
</dbReference>
<evidence type="ECO:0000313" key="10">
    <source>
        <dbReference type="EMBL" id="MFF8275890.1"/>
    </source>
</evidence>
<dbReference type="InterPro" id="IPR036291">
    <property type="entry name" value="NAD(P)-bd_dom_sf"/>
</dbReference>
<feature type="compositionally biased region" description="Low complexity" evidence="8">
    <location>
        <begin position="435"/>
        <end position="444"/>
    </location>
</feature>
<sequence>MRAAVVGQGYVGLTGAVALAQQGHRVVGVEQDRERLACLRAGEPPVLEPGLIQQMTAVLRTGRLEFVEDLADAMVADPLDVVMICVGTPPAADGSANLSQVLTAIEEAAELAGAPLVVLKSTVPPGTSDMLLAEYPELRRRFVCNPEFLNQGSALDDWQAPARIVAGAHHPEAVTVLRDLYRSVSCPWVTSTPATAEMIKYASNAFLATKISFANELARMCAAPDLNVDHVVQGVGLDPRIGHALLRPGMGHGASCLPKDTAALFHWAAGQGIPTPLLDATVRTDAQQPAAVLGLLRESVGGRLRELEVAVLGVRHEPWSDDLRSAPSRVLLPLLQEQGAAVRVWDPGLTPDELSHLAPSATAHTALLTAVAGAHAVLVLTEWPQAVEADWADLAARMREPRVVVDAKNCLPPALLHRLPVVYRGIGNRRPAPEPAATEPSANELAAADPVAPQTVV</sequence>
<dbReference type="Pfam" id="PF03720">
    <property type="entry name" value="UDPG_MGDP_dh_C"/>
    <property type="match status" value="1"/>
</dbReference>
<dbReference type="EC" id="1.1.1.22" evidence="3 7"/>
<evidence type="ECO:0000259" key="9">
    <source>
        <dbReference type="SMART" id="SM00984"/>
    </source>
</evidence>
<dbReference type="InterPro" id="IPR014026">
    <property type="entry name" value="UDP-Glc/GDP-Man_DH_dimer"/>
</dbReference>
<reference evidence="10 11" key="1">
    <citation type="submission" date="2024-10" db="EMBL/GenBank/DDBJ databases">
        <title>The Natural Products Discovery Center: Release of the First 8490 Sequenced Strains for Exploring Actinobacteria Biosynthetic Diversity.</title>
        <authorList>
            <person name="Kalkreuter E."/>
            <person name="Kautsar S.A."/>
            <person name="Yang D."/>
            <person name="Bader C.D."/>
            <person name="Teijaro C.N."/>
            <person name="Fluegel L."/>
            <person name="Davis C.M."/>
            <person name="Simpson J.R."/>
            <person name="Lauterbach L."/>
            <person name="Steele A.D."/>
            <person name="Gui C."/>
            <person name="Meng S."/>
            <person name="Li G."/>
            <person name="Viehrig K."/>
            <person name="Ye F."/>
            <person name="Su P."/>
            <person name="Kiefer A.F."/>
            <person name="Nichols A."/>
            <person name="Cepeda A.J."/>
            <person name="Yan W."/>
            <person name="Fan B."/>
            <person name="Jiang Y."/>
            <person name="Adhikari A."/>
            <person name="Zheng C.-J."/>
            <person name="Schuster L."/>
            <person name="Cowan T.M."/>
            <person name="Smanski M.J."/>
            <person name="Chevrette M.G."/>
            <person name="De Carvalho L.P.S."/>
            <person name="Shen B."/>
        </authorList>
    </citation>
    <scope>NUCLEOTIDE SEQUENCE [LARGE SCALE GENOMIC DNA]</scope>
    <source>
        <strain evidence="10 11">NPDC015755</strain>
    </source>
</reference>
<dbReference type="GO" id="GO:0016491">
    <property type="term" value="F:oxidoreductase activity"/>
    <property type="evidence" value="ECO:0007669"/>
    <property type="project" value="UniProtKB-KW"/>
</dbReference>
<evidence type="ECO:0000313" key="11">
    <source>
        <dbReference type="Proteomes" id="UP001603013"/>
    </source>
</evidence>
<dbReference type="PANTHER" id="PTHR43750">
    <property type="entry name" value="UDP-GLUCOSE 6-DEHYDROGENASE TUAD"/>
    <property type="match status" value="1"/>
</dbReference>
<dbReference type="InterPro" id="IPR017476">
    <property type="entry name" value="UDP-Glc/GDP-Man"/>
</dbReference>
<evidence type="ECO:0000256" key="6">
    <source>
        <dbReference type="ARBA" id="ARBA00047473"/>
    </source>
</evidence>
<protein>
    <recommendedName>
        <fullName evidence="3 7">UDP-glucose 6-dehydrogenase</fullName>
        <ecNumber evidence="3 7">1.1.1.22</ecNumber>
    </recommendedName>
</protein>
<name>A0ABW6Y8D5_9ACTN</name>
<feature type="region of interest" description="Disordered" evidence="8">
    <location>
        <begin position="431"/>
        <end position="457"/>
    </location>
</feature>
<evidence type="ECO:0000256" key="2">
    <source>
        <dbReference type="ARBA" id="ARBA00006601"/>
    </source>
</evidence>
<dbReference type="NCBIfam" id="TIGR03026">
    <property type="entry name" value="NDP-sugDHase"/>
    <property type="match status" value="1"/>
</dbReference>
<dbReference type="InterPro" id="IPR008927">
    <property type="entry name" value="6-PGluconate_DH-like_C_sf"/>
</dbReference>